<feature type="region of interest" description="Disordered" evidence="1">
    <location>
        <begin position="102"/>
        <end position="132"/>
    </location>
</feature>
<dbReference type="EMBL" id="BKCP01012625">
    <property type="protein sequence ID" value="GER56346.1"/>
    <property type="molecule type" value="Genomic_DNA"/>
</dbReference>
<keyword evidence="3" id="KW-1185">Reference proteome</keyword>
<comment type="caution">
    <text evidence="2">The sequence shown here is derived from an EMBL/GenBank/DDBJ whole genome shotgun (WGS) entry which is preliminary data.</text>
</comment>
<protein>
    <submittedName>
        <fullName evidence="2">Na(+)-translocating NADH-quinone reductasesubunit F</fullName>
    </submittedName>
</protein>
<evidence type="ECO:0000313" key="2">
    <source>
        <dbReference type="EMBL" id="GER56346.1"/>
    </source>
</evidence>
<feature type="compositionally biased region" description="Low complexity" evidence="1">
    <location>
        <begin position="102"/>
        <end position="111"/>
    </location>
</feature>
<organism evidence="2 3">
    <name type="scientific">Striga asiatica</name>
    <name type="common">Asiatic witchweed</name>
    <name type="synonym">Buchnera asiatica</name>
    <dbReference type="NCBI Taxonomy" id="4170"/>
    <lineage>
        <taxon>Eukaryota</taxon>
        <taxon>Viridiplantae</taxon>
        <taxon>Streptophyta</taxon>
        <taxon>Embryophyta</taxon>
        <taxon>Tracheophyta</taxon>
        <taxon>Spermatophyta</taxon>
        <taxon>Magnoliopsida</taxon>
        <taxon>eudicotyledons</taxon>
        <taxon>Gunneridae</taxon>
        <taxon>Pentapetalae</taxon>
        <taxon>asterids</taxon>
        <taxon>lamiids</taxon>
        <taxon>Lamiales</taxon>
        <taxon>Orobanchaceae</taxon>
        <taxon>Buchnereae</taxon>
        <taxon>Striga</taxon>
    </lineage>
</organism>
<name>A0A5A7RGP9_STRAF</name>
<evidence type="ECO:0000256" key="1">
    <source>
        <dbReference type="SAM" id="MobiDB-lite"/>
    </source>
</evidence>
<dbReference type="Proteomes" id="UP000325081">
    <property type="component" value="Unassembled WGS sequence"/>
</dbReference>
<sequence length="203" mass="22604">MRQKTLELIEKMRVEEEVEMDATSDLLWELCLQAKVQKEMMLDVDFCVEVQRKGSGEAYKRDKIANVINEYTLSINELHPQWLTNPPVLRCASTSACGAHPTTTIPLSPTLPRNPSGRASSRGIDPSAGNRTTHTKLAWQDSSPLAISAISSLDGKHSLPNETYMVERGPFPSSHRRISELPEMTVAASGPTVRSFFRKAPER</sequence>
<evidence type="ECO:0000313" key="3">
    <source>
        <dbReference type="Proteomes" id="UP000325081"/>
    </source>
</evidence>
<dbReference type="AlphaFoldDB" id="A0A5A7RGP9"/>
<accession>A0A5A7RGP9</accession>
<gene>
    <name evidence="2" type="ORF">STAS_34066</name>
</gene>
<reference evidence="3" key="1">
    <citation type="journal article" date="2019" name="Curr. Biol.">
        <title>Genome Sequence of Striga asiatica Provides Insight into the Evolution of Plant Parasitism.</title>
        <authorList>
            <person name="Yoshida S."/>
            <person name="Kim S."/>
            <person name="Wafula E.K."/>
            <person name="Tanskanen J."/>
            <person name="Kim Y.M."/>
            <person name="Honaas L."/>
            <person name="Yang Z."/>
            <person name="Spallek T."/>
            <person name="Conn C.E."/>
            <person name="Ichihashi Y."/>
            <person name="Cheong K."/>
            <person name="Cui S."/>
            <person name="Der J.P."/>
            <person name="Gundlach H."/>
            <person name="Jiao Y."/>
            <person name="Hori C."/>
            <person name="Ishida J.K."/>
            <person name="Kasahara H."/>
            <person name="Kiba T."/>
            <person name="Kim M.S."/>
            <person name="Koo N."/>
            <person name="Laohavisit A."/>
            <person name="Lee Y.H."/>
            <person name="Lumba S."/>
            <person name="McCourt P."/>
            <person name="Mortimer J.C."/>
            <person name="Mutuku J.M."/>
            <person name="Nomura T."/>
            <person name="Sasaki-Sekimoto Y."/>
            <person name="Seto Y."/>
            <person name="Wang Y."/>
            <person name="Wakatake T."/>
            <person name="Sakakibara H."/>
            <person name="Demura T."/>
            <person name="Yamaguchi S."/>
            <person name="Yoneyama K."/>
            <person name="Manabe R.I."/>
            <person name="Nelson D.C."/>
            <person name="Schulman A.H."/>
            <person name="Timko M.P."/>
            <person name="dePamphilis C.W."/>
            <person name="Choi D."/>
            <person name="Shirasu K."/>
        </authorList>
    </citation>
    <scope>NUCLEOTIDE SEQUENCE [LARGE SCALE GENOMIC DNA]</scope>
    <source>
        <strain evidence="3">cv. UVA1</strain>
    </source>
</reference>
<proteinExistence type="predicted"/>